<dbReference type="Proteomes" id="UP000308600">
    <property type="component" value="Unassembled WGS sequence"/>
</dbReference>
<organism evidence="1 2">
    <name type="scientific">Pluteus cervinus</name>
    <dbReference type="NCBI Taxonomy" id="181527"/>
    <lineage>
        <taxon>Eukaryota</taxon>
        <taxon>Fungi</taxon>
        <taxon>Dikarya</taxon>
        <taxon>Basidiomycota</taxon>
        <taxon>Agaricomycotina</taxon>
        <taxon>Agaricomycetes</taxon>
        <taxon>Agaricomycetidae</taxon>
        <taxon>Agaricales</taxon>
        <taxon>Pluteineae</taxon>
        <taxon>Pluteaceae</taxon>
        <taxon>Pluteus</taxon>
    </lineage>
</organism>
<reference evidence="1 2" key="1">
    <citation type="journal article" date="2019" name="Nat. Ecol. Evol.">
        <title>Megaphylogeny resolves global patterns of mushroom evolution.</title>
        <authorList>
            <person name="Varga T."/>
            <person name="Krizsan K."/>
            <person name="Foldi C."/>
            <person name="Dima B."/>
            <person name="Sanchez-Garcia M."/>
            <person name="Sanchez-Ramirez S."/>
            <person name="Szollosi G.J."/>
            <person name="Szarkandi J.G."/>
            <person name="Papp V."/>
            <person name="Albert L."/>
            <person name="Andreopoulos W."/>
            <person name="Angelini C."/>
            <person name="Antonin V."/>
            <person name="Barry K.W."/>
            <person name="Bougher N.L."/>
            <person name="Buchanan P."/>
            <person name="Buyck B."/>
            <person name="Bense V."/>
            <person name="Catcheside P."/>
            <person name="Chovatia M."/>
            <person name="Cooper J."/>
            <person name="Damon W."/>
            <person name="Desjardin D."/>
            <person name="Finy P."/>
            <person name="Geml J."/>
            <person name="Haridas S."/>
            <person name="Hughes K."/>
            <person name="Justo A."/>
            <person name="Karasinski D."/>
            <person name="Kautmanova I."/>
            <person name="Kiss B."/>
            <person name="Kocsube S."/>
            <person name="Kotiranta H."/>
            <person name="LaButti K.M."/>
            <person name="Lechner B.E."/>
            <person name="Liimatainen K."/>
            <person name="Lipzen A."/>
            <person name="Lukacs Z."/>
            <person name="Mihaltcheva S."/>
            <person name="Morgado L.N."/>
            <person name="Niskanen T."/>
            <person name="Noordeloos M.E."/>
            <person name="Ohm R.A."/>
            <person name="Ortiz-Santana B."/>
            <person name="Ovrebo C."/>
            <person name="Racz N."/>
            <person name="Riley R."/>
            <person name="Savchenko A."/>
            <person name="Shiryaev A."/>
            <person name="Soop K."/>
            <person name="Spirin V."/>
            <person name="Szebenyi C."/>
            <person name="Tomsovsky M."/>
            <person name="Tulloss R.E."/>
            <person name="Uehling J."/>
            <person name="Grigoriev I.V."/>
            <person name="Vagvolgyi C."/>
            <person name="Papp T."/>
            <person name="Martin F.M."/>
            <person name="Miettinen O."/>
            <person name="Hibbett D.S."/>
            <person name="Nagy L.G."/>
        </authorList>
    </citation>
    <scope>NUCLEOTIDE SEQUENCE [LARGE SCALE GENOMIC DNA]</scope>
    <source>
        <strain evidence="1 2">NL-1719</strain>
    </source>
</reference>
<dbReference type="EMBL" id="ML208420">
    <property type="protein sequence ID" value="TFK65940.1"/>
    <property type="molecule type" value="Genomic_DNA"/>
</dbReference>
<gene>
    <name evidence="1" type="ORF">BDN72DRAFT_172710</name>
</gene>
<evidence type="ECO:0000313" key="1">
    <source>
        <dbReference type="EMBL" id="TFK65940.1"/>
    </source>
</evidence>
<accession>A0ACD3AJU3</accession>
<sequence>MMLGNEEKVYILDKAENNDAQVNGHSAWGSVWDFNTHQSQVMDIRTNTFCSSGMHLPNGSFVTFGGQIGIWDSEYQDFDGGLSIRVLNPCRSSDNFASPECQWYDDPSVLSMQRRRWYSSAEPTGDGDIILIGGFVNGGYINRQLPNLDPENGGAECSYEFFPANGRPATRMDFLVRTSGLNAYAHAFQMPSGRMFVQANLSTILWDYNQNVETPLPDMPNGVVRVYPASGAVAMLPLTPANNWEPTILFCGGSDMPDAAWGDYSNPGINTWNYPASQDCQRITPEPQDGSAPVYVQDDNLMNGRTMGQFVLLPDGKVFLVNGGLNGTAGYADATGETTGPNQMPFGQSLASGPVLTPVIYDPNAPQGQRWSNTGLGSAQFPRLYHSSAMLLPDASVLIAGSNPSADVNKTTFFPTTYEAEIFYPPYFSAKVRPTVQGVPQTISYGGSPFDLTIPNTGYTGNGNDAADSAQVVLHRGGFTTHAMNMGQRHLQLNNTYTVNDDGSIVLHVSQAPPNSNIFQPGPAFLFVVIHGIPSNGTHLIVGSGQVGPQPINAVADLPSSVKSASATGSGDKVAPSGTSKVDQQSNGNHTTLIAAVAGAVVVICALAAGGFWFLSRRHAATKRGYMADTTYPMTGYGGPVAGYDMGTRHSNSSAFVPLHQSNYSDAWNGSTTSLNAPYRDEWNDGRSSGMGVSMDYDPYTTRPMSAQGQGPSSLSTYAQAPRR</sequence>
<proteinExistence type="predicted"/>
<name>A0ACD3AJU3_9AGAR</name>
<evidence type="ECO:0000313" key="2">
    <source>
        <dbReference type="Proteomes" id="UP000308600"/>
    </source>
</evidence>
<keyword evidence="2" id="KW-1185">Reference proteome</keyword>
<protein>
    <submittedName>
        <fullName evidence="1">Glyoxal oxidase</fullName>
    </submittedName>
</protein>